<protein>
    <submittedName>
        <fullName evidence="2">Uncharacterized protein</fullName>
    </submittedName>
</protein>
<dbReference type="InterPro" id="IPR048136">
    <property type="entry name" value="STM3941-like"/>
</dbReference>
<name>A0ABR8WR27_9FLAO</name>
<organism evidence="2 3">
    <name type="scientific">Kaistella pullorum</name>
    <dbReference type="NCBI Taxonomy" id="2763074"/>
    <lineage>
        <taxon>Bacteria</taxon>
        <taxon>Pseudomonadati</taxon>
        <taxon>Bacteroidota</taxon>
        <taxon>Flavobacteriia</taxon>
        <taxon>Flavobacteriales</taxon>
        <taxon>Weeksellaceae</taxon>
        <taxon>Chryseobacterium group</taxon>
        <taxon>Kaistella</taxon>
    </lineage>
</organism>
<evidence type="ECO:0000256" key="1">
    <source>
        <dbReference type="SAM" id="Phobius"/>
    </source>
</evidence>
<accession>A0ABR8WR27</accession>
<reference evidence="2 3" key="1">
    <citation type="submission" date="2020-08" db="EMBL/GenBank/DDBJ databases">
        <title>A Genomic Blueprint of the Chicken Gut Microbiome.</title>
        <authorList>
            <person name="Gilroy R."/>
            <person name="Ravi A."/>
            <person name="Getino M."/>
            <person name="Pursley I."/>
            <person name="Horton D.L."/>
            <person name="Alikhan N.-F."/>
            <person name="Baker D."/>
            <person name="Gharbi K."/>
            <person name="Hall N."/>
            <person name="Watson M."/>
            <person name="Adriaenssens E.M."/>
            <person name="Foster-Nyarko E."/>
            <person name="Jarju S."/>
            <person name="Secka A."/>
            <person name="Antonio M."/>
            <person name="Oren A."/>
            <person name="Chaudhuri R."/>
            <person name="La Ragione R.M."/>
            <person name="Hildebrand F."/>
            <person name="Pallen M.J."/>
        </authorList>
    </citation>
    <scope>NUCLEOTIDE SEQUENCE [LARGE SCALE GENOMIC DNA]</scope>
    <source>
        <strain evidence="2 3">Sa1CVA4</strain>
    </source>
</reference>
<gene>
    <name evidence="2" type="ORF">H9628_11850</name>
</gene>
<feature type="transmembrane region" description="Helical" evidence="1">
    <location>
        <begin position="46"/>
        <end position="67"/>
    </location>
</feature>
<proteinExistence type="predicted"/>
<sequence>MERVEIYSSKKKSLLLLIGSIAFVALGFWLILEADNLTGWRARNPIFTRGIGIASILFFGLGIFVGIKRLIKSEIALIIDSNGLNVNPKKSLTEYIKWRDINGFEEIKIQSTRIVIIGVKNPEYWLDKETSGFRRKLMQFNISNYNSPFNIAASGLDISSDKLIETLNNYYDRHKNEA</sequence>
<keyword evidence="3" id="KW-1185">Reference proteome</keyword>
<keyword evidence="1" id="KW-1133">Transmembrane helix</keyword>
<evidence type="ECO:0000313" key="2">
    <source>
        <dbReference type="EMBL" id="MBD8019161.1"/>
    </source>
</evidence>
<feature type="transmembrane region" description="Helical" evidence="1">
    <location>
        <begin position="12"/>
        <end position="31"/>
    </location>
</feature>
<dbReference type="NCBIfam" id="NF041635">
    <property type="entry name" value="STM3941_fam"/>
    <property type="match status" value="1"/>
</dbReference>
<evidence type="ECO:0000313" key="3">
    <source>
        <dbReference type="Proteomes" id="UP000626242"/>
    </source>
</evidence>
<keyword evidence="1" id="KW-0812">Transmembrane</keyword>
<dbReference type="RefSeq" id="WP_251834356.1">
    <property type="nucleotide sequence ID" value="NZ_JACSPS010000021.1"/>
</dbReference>
<keyword evidence="1" id="KW-0472">Membrane</keyword>
<comment type="caution">
    <text evidence="2">The sequence shown here is derived from an EMBL/GenBank/DDBJ whole genome shotgun (WGS) entry which is preliminary data.</text>
</comment>
<dbReference type="EMBL" id="JACSPS010000021">
    <property type="protein sequence ID" value="MBD8019161.1"/>
    <property type="molecule type" value="Genomic_DNA"/>
</dbReference>
<dbReference type="Proteomes" id="UP000626242">
    <property type="component" value="Unassembled WGS sequence"/>
</dbReference>